<keyword evidence="3" id="KW-0472">Membrane</keyword>
<feature type="domain" description="Glycosyltransferase 2-like" evidence="4">
    <location>
        <begin position="46"/>
        <end position="207"/>
    </location>
</feature>
<dbReference type="InterPro" id="IPR001173">
    <property type="entry name" value="Glyco_trans_2-like"/>
</dbReference>
<dbReference type="Gene3D" id="3.90.550.10">
    <property type="entry name" value="Spore Coat Polysaccharide Biosynthesis Protein SpsA, Chain A"/>
    <property type="match status" value="1"/>
</dbReference>
<dbReference type="AlphaFoldDB" id="A0ABD5YIN8"/>
<keyword evidence="3" id="KW-0812">Transmembrane</keyword>
<dbReference type="EC" id="2.4.-.-" evidence="5"/>
<feature type="transmembrane region" description="Helical" evidence="3">
    <location>
        <begin position="6"/>
        <end position="29"/>
    </location>
</feature>
<evidence type="ECO:0000256" key="3">
    <source>
        <dbReference type="SAM" id="Phobius"/>
    </source>
</evidence>
<dbReference type="PANTHER" id="PTHR43630">
    <property type="entry name" value="POLY-BETA-1,6-N-ACETYL-D-GLUCOSAMINE SYNTHASE"/>
    <property type="match status" value="1"/>
</dbReference>
<dbReference type="SUPFAM" id="SSF53448">
    <property type="entry name" value="Nucleotide-diphospho-sugar transferases"/>
    <property type="match status" value="1"/>
</dbReference>
<dbReference type="GO" id="GO:0016757">
    <property type="term" value="F:glycosyltransferase activity"/>
    <property type="evidence" value="ECO:0007669"/>
    <property type="project" value="UniProtKB-KW"/>
</dbReference>
<gene>
    <name evidence="5" type="ORF">ACFQMK_13870</name>
</gene>
<feature type="transmembrane region" description="Helical" evidence="3">
    <location>
        <begin position="288"/>
        <end position="307"/>
    </location>
</feature>
<reference evidence="5 6" key="1">
    <citation type="journal article" date="2019" name="Int. J. Syst. Evol. Microbiol.">
        <title>The Global Catalogue of Microorganisms (GCM) 10K type strain sequencing project: providing services to taxonomists for standard genome sequencing and annotation.</title>
        <authorList>
            <consortium name="The Broad Institute Genomics Platform"/>
            <consortium name="The Broad Institute Genome Sequencing Center for Infectious Disease"/>
            <person name="Wu L."/>
            <person name="Ma J."/>
        </authorList>
    </citation>
    <scope>NUCLEOTIDE SEQUENCE [LARGE SCALE GENOMIC DNA]</scope>
    <source>
        <strain evidence="5 6">Q85</strain>
    </source>
</reference>
<keyword evidence="3" id="KW-1133">Transmembrane helix</keyword>
<organism evidence="5 6">
    <name type="scientific">Halorubrum yunnanense</name>
    <dbReference type="NCBI Taxonomy" id="1526162"/>
    <lineage>
        <taxon>Archaea</taxon>
        <taxon>Methanobacteriati</taxon>
        <taxon>Methanobacteriota</taxon>
        <taxon>Stenosarchaea group</taxon>
        <taxon>Halobacteria</taxon>
        <taxon>Halobacteriales</taxon>
        <taxon>Haloferacaceae</taxon>
        <taxon>Halorubrum</taxon>
    </lineage>
</organism>
<keyword evidence="1 5" id="KW-0328">Glycosyltransferase</keyword>
<sequence length="379" mass="41121">MDMLVVATAALVAVAAVPYVVYVGLYALVAPSGTPASTDEAEPTVSILLPTYDEADIIERKLANLCALDYPMERVEVVVADSSDDETPALVRDFFADRDAPSLTLVEKESRGVARAINSAMEAVSGEVVFRTDADSELADDALRVAAANLDDTEVGAVTGRQADVLGDSEVEQDYRDILSRLQTLESHLDSTFICHGPCFAFERDDFVPIAPDSLADDTEIGVGVRRGGDRVVMDPEMRFVESGVSSFTERRTRKDRRAMGLVQLLMRNRDLLGRHGRYGRVVLPFNWWFMVISPWLAVLTAVVVTAAAVSVAGAWGLAIPVLAVAFGWLGQSDRLGPIQPLHAVVDAQVSLLVAQIRLVRGDVTGTWEVDRGSREAFE</sequence>
<evidence type="ECO:0000313" key="6">
    <source>
        <dbReference type="Proteomes" id="UP001596390"/>
    </source>
</evidence>
<evidence type="ECO:0000259" key="4">
    <source>
        <dbReference type="Pfam" id="PF00535"/>
    </source>
</evidence>
<name>A0ABD5YIN8_9EURY</name>
<feature type="transmembrane region" description="Helical" evidence="3">
    <location>
        <begin position="313"/>
        <end position="331"/>
    </location>
</feature>
<keyword evidence="6" id="KW-1185">Reference proteome</keyword>
<keyword evidence="2 5" id="KW-0808">Transferase</keyword>
<proteinExistence type="predicted"/>
<dbReference type="InterPro" id="IPR029044">
    <property type="entry name" value="Nucleotide-diphossugar_trans"/>
</dbReference>
<evidence type="ECO:0000256" key="2">
    <source>
        <dbReference type="ARBA" id="ARBA00022679"/>
    </source>
</evidence>
<dbReference type="Proteomes" id="UP001596390">
    <property type="component" value="Unassembled WGS sequence"/>
</dbReference>
<protein>
    <submittedName>
        <fullName evidence="5">Glycosyltransferase</fullName>
        <ecNumber evidence="5">2.4.-.-</ecNumber>
    </submittedName>
</protein>
<comment type="caution">
    <text evidence="5">The sequence shown here is derived from an EMBL/GenBank/DDBJ whole genome shotgun (WGS) entry which is preliminary data.</text>
</comment>
<dbReference type="Pfam" id="PF00535">
    <property type="entry name" value="Glycos_transf_2"/>
    <property type="match status" value="1"/>
</dbReference>
<dbReference type="EMBL" id="JBHSZZ010000067">
    <property type="protein sequence ID" value="MFC7187946.1"/>
    <property type="molecule type" value="Genomic_DNA"/>
</dbReference>
<evidence type="ECO:0000256" key="1">
    <source>
        <dbReference type="ARBA" id="ARBA00022676"/>
    </source>
</evidence>
<dbReference type="PANTHER" id="PTHR43630:SF1">
    <property type="entry name" value="POLY-BETA-1,6-N-ACETYL-D-GLUCOSAMINE SYNTHASE"/>
    <property type="match status" value="1"/>
</dbReference>
<dbReference type="RefSeq" id="WP_267665402.1">
    <property type="nucleotide sequence ID" value="NZ_JAODIX010000067.1"/>
</dbReference>
<accession>A0ABD5YIN8</accession>
<evidence type="ECO:0000313" key="5">
    <source>
        <dbReference type="EMBL" id="MFC7187946.1"/>
    </source>
</evidence>